<evidence type="ECO:0000313" key="1">
    <source>
        <dbReference type="EMBL" id="KKW32894.1"/>
    </source>
</evidence>
<evidence type="ECO:0008006" key="3">
    <source>
        <dbReference type="Google" id="ProtNLM"/>
    </source>
</evidence>
<dbReference type="AlphaFoldDB" id="A0A0G2AJV8"/>
<name>A0A0G2AJV8_9BACT</name>
<proteinExistence type="predicted"/>
<protein>
    <recommendedName>
        <fullName evidence="3">DUF4258 domain-containing protein</fullName>
    </recommendedName>
</protein>
<organism evidence="1 2">
    <name type="scientific">Candidatus Uhrbacteria bacterium GW2011_GWA2_52_8d</name>
    <dbReference type="NCBI Taxonomy" id="1618979"/>
    <lineage>
        <taxon>Bacteria</taxon>
        <taxon>Candidatus Uhriibacteriota</taxon>
    </lineage>
</organism>
<dbReference type="EMBL" id="LCRH01000014">
    <property type="protein sequence ID" value="KKW32894.1"/>
    <property type="molecule type" value="Genomic_DNA"/>
</dbReference>
<accession>A0A0G2AJV8</accession>
<gene>
    <name evidence="1" type="ORF">UY76_C0014G0007</name>
</gene>
<sequence length="71" mass="8441">MDVRFTRHAKNRMRWRGITKTEVQSVLSNPDAVERLSQDKKNYFKIISKRRIRVTAIQEERELVVITAVVK</sequence>
<dbReference type="InterPro" id="IPR025354">
    <property type="entry name" value="DUF4258"/>
</dbReference>
<comment type="caution">
    <text evidence="1">The sequence shown here is derived from an EMBL/GenBank/DDBJ whole genome shotgun (WGS) entry which is preliminary data.</text>
</comment>
<reference evidence="1 2" key="1">
    <citation type="journal article" date="2015" name="Nature">
        <title>rRNA introns, odd ribosomes, and small enigmatic genomes across a large radiation of phyla.</title>
        <authorList>
            <person name="Brown C.T."/>
            <person name="Hug L.A."/>
            <person name="Thomas B.C."/>
            <person name="Sharon I."/>
            <person name="Castelle C.J."/>
            <person name="Singh A."/>
            <person name="Wilkins M.J."/>
            <person name="Williams K.H."/>
            <person name="Banfield J.F."/>
        </authorList>
    </citation>
    <scope>NUCLEOTIDE SEQUENCE [LARGE SCALE GENOMIC DNA]</scope>
</reference>
<evidence type="ECO:0000313" key="2">
    <source>
        <dbReference type="Proteomes" id="UP000034054"/>
    </source>
</evidence>
<dbReference type="Proteomes" id="UP000034054">
    <property type="component" value="Unassembled WGS sequence"/>
</dbReference>
<dbReference type="Pfam" id="PF14076">
    <property type="entry name" value="DUF4258"/>
    <property type="match status" value="1"/>
</dbReference>